<feature type="transmembrane region" description="Helical" evidence="6">
    <location>
        <begin position="82"/>
        <end position="105"/>
    </location>
</feature>
<dbReference type="GO" id="GO:0022857">
    <property type="term" value="F:transmembrane transporter activity"/>
    <property type="evidence" value="ECO:0007669"/>
    <property type="project" value="InterPro"/>
</dbReference>
<evidence type="ECO:0000256" key="4">
    <source>
        <dbReference type="ARBA" id="ARBA00022989"/>
    </source>
</evidence>
<evidence type="ECO:0000256" key="6">
    <source>
        <dbReference type="SAM" id="Phobius"/>
    </source>
</evidence>
<evidence type="ECO:0000256" key="5">
    <source>
        <dbReference type="ARBA" id="ARBA00023136"/>
    </source>
</evidence>
<name>A0A7U6JHA7_9GAMM</name>
<dbReference type="PANTHER" id="PTHR42770:SF11">
    <property type="entry name" value="INNER MEMBRANE TRANSPORT PROTEIN YBAT"/>
    <property type="match status" value="1"/>
</dbReference>
<dbReference type="PANTHER" id="PTHR42770">
    <property type="entry name" value="AMINO ACID TRANSPORTER-RELATED"/>
    <property type="match status" value="1"/>
</dbReference>
<evidence type="ECO:0000256" key="3">
    <source>
        <dbReference type="ARBA" id="ARBA00022692"/>
    </source>
</evidence>
<proteinExistence type="predicted"/>
<feature type="transmembrane region" description="Helical" evidence="6">
    <location>
        <begin position="260"/>
        <end position="283"/>
    </location>
</feature>
<comment type="subcellular location">
    <subcellularLocation>
        <location evidence="1">Cell membrane</location>
        <topology evidence="1">Multi-pass membrane protein</topology>
    </subcellularLocation>
</comment>
<keyword evidence="5 6" id="KW-0472">Membrane</keyword>
<dbReference type="Gene3D" id="1.20.1740.10">
    <property type="entry name" value="Amino acid/polyamine transporter I"/>
    <property type="match status" value="1"/>
</dbReference>
<dbReference type="InterPro" id="IPR050367">
    <property type="entry name" value="APC_superfamily"/>
</dbReference>
<evidence type="ECO:0000313" key="8">
    <source>
        <dbReference type="Proteomes" id="UP000031631"/>
    </source>
</evidence>
<organism evidence="7 8">
    <name type="scientific">Thiolapillus brandeum</name>
    <dbReference type="NCBI Taxonomy" id="1076588"/>
    <lineage>
        <taxon>Bacteria</taxon>
        <taxon>Pseudomonadati</taxon>
        <taxon>Pseudomonadota</taxon>
        <taxon>Gammaproteobacteria</taxon>
        <taxon>Chromatiales</taxon>
        <taxon>Sedimenticolaceae</taxon>
        <taxon>Thiolapillus</taxon>
    </lineage>
</organism>
<dbReference type="KEGG" id="tbn:TBH_C1350"/>
<dbReference type="RefSeq" id="WP_041066902.1">
    <property type="nucleotide sequence ID" value="NZ_AP012273.1"/>
</dbReference>
<keyword evidence="4 6" id="KW-1133">Transmembrane helix</keyword>
<keyword evidence="2" id="KW-1003">Cell membrane</keyword>
<dbReference type="Proteomes" id="UP000031631">
    <property type="component" value="Chromosome"/>
</dbReference>
<feature type="transmembrane region" description="Helical" evidence="6">
    <location>
        <begin position="324"/>
        <end position="354"/>
    </location>
</feature>
<dbReference type="PIRSF" id="PIRSF006060">
    <property type="entry name" value="AA_transporter"/>
    <property type="match status" value="1"/>
</dbReference>
<reference evidence="7 8" key="1">
    <citation type="journal article" date="2014" name="PLoS ONE">
        <title>Physiological and genomic features of a novel sulfur-oxidizing gammaproteobacterium belonging to a previously uncultivated symbiotic lineage isolated from a hydrothermal vent.</title>
        <authorList>
            <person name="Nunoura T."/>
            <person name="Takaki Y."/>
            <person name="Kazama H."/>
            <person name="Kakuta J."/>
            <person name="Shimamura S."/>
            <person name="Makita H."/>
            <person name="Hirai M."/>
            <person name="Miyazaki M."/>
            <person name="Takai K."/>
        </authorList>
    </citation>
    <scope>NUCLEOTIDE SEQUENCE [LARGE SCALE GENOMIC DNA]</scope>
    <source>
        <strain evidence="7 8">Hiromi1</strain>
    </source>
</reference>
<evidence type="ECO:0000256" key="2">
    <source>
        <dbReference type="ARBA" id="ARBA00022475"/>
    </source>
</evidence>
<dbReference type="Pfam" id="PF13520">
    <property type="entry name" value="AA_permease_2"/>
    <property type="match status" value="1"/>
</dbReference>
<sequence>MYKSSAGKPIGFWSAVSMGIGAMVGAGIFALLGEASAISGSAVYISFIIGGIIALFSGYSLGKLGARYPSAGGIVEYLAQAWGTGFFTGAMSIMLYLAAVVSLSLIAKAFGNYAFTFLPKGSSPLWHHAFSVGIVVLFVVINLRGARDVAIWERLTVALKFSVLTGLAIAGIVYLKPELLSPSLYPPTKDIFFSLSITFFAYEGFRVITNTAEDMPDPARTLPRAMIAAILLVMLLYVAVSFAVFGNLPTDKVIASRDYALAEAALPIFGHLGFVVVAVAALVSTASSINANLYAVTNVTYQLAKDGELPAAFGQPIGHSREGLVISGILIIVLSLLFDLSQIASIGSISILFVHAVTHIGHLRLTTETGGSRWLVALAALLSLLAMGLALVYVSHRAGNVVQVLTGFVLVAAATELLLQKINHRRVHLRIRS</sequence>
<feature type="transmembrane region" description="Helical" evidence="6">
    <location>
        <begin position="38"/>
        <end position="61"/>
    </location>
</feature>
<feature type="transmembrane region" description="Helical" evidence="6">
    <location>
        <begin position="155"/>
        <end position="175"/>
    </location>
</feature>
<dbReference type="InterPro" id="IPR002293">
    <property type="entry name" value="AA/rel_permease1"/>
</dbReference>
<feature type="transmembrane region" description="Helical" evidence="6">
    <location>
        <begin position="374"/>
        <end position="395"/>
    </location>
</feature>
<dbReference type="GO" id="GO:0005886">
    <property type="term" value="C:plasma membrane"/>
    <property type="evidence" value="ECO:0007669"/>
    <property type="project" value="UniProtKB-SubCell"/>
</dbReference>
<gene>
    <name evidence="7" type="ORF">TBH_C1350</name>
</gene>
<feature type="transmembrane region" description="Helical" evidence="6">
    <location>
        <begin position="12"/>
        <end position="32"/>
    </location>
</feature>
<evidence type="ECO:0000256" key="1">
    <source>
        <dbReference type="ARBA" id="ARBA00004651"/>
    </source>
</evidence>
<protein>
    <submittedName>
        <fullName evidence="7">Amino acid transporter</fullName>
    </submittedName>
</protein>
<feature type="transmembrane region" description="Helical" evidence="6">
    <location>
        <begin position="225"/>
        <end position="248"/>
    </location>
</feature>
<feature type="transmembrane region" description="Helical" evidence="6">
    <location>
        <begin position="401"/>
        <end position="419"/>
    </location>
</feature>
<feature type="transmembrane region" description="Helical" evidence="6">
    <location>
        <begin position="125"/>
        <end position="143"/>
    </location>
</feature>
<keyword evidence="3 6" id="KW-0812">Transmembrane</keyword>
<accession>A0A7U6JHA7</accession>
<dbReference type="EMBL" id="AP012273">
    <property type="protein sequence ID" value="BAO44274.1"/>
    <property type="molecule type" value="Genomic_DNA"/>
</dbReference>
<dbReference type="AlphaFoldDB" id="A0A7U6JHA7"/>
<evidence type="ECO:0000313" key="7">
    <source>
        <dbReference type="EMBL" id="BAO44274.1"/>
    </source>
</evidence>
<keyword evidence="8" id="KW-1185">Reference proteome</keyword>
<dbReference type="OrthoDB" id="7065842at2"/>